<keyword evidence="2" id="KW-1185">Reference proteome</keyword>
<evidence type="ECO:0000313" key="1">
    <source>
        <dbReference type="EMBL" id="MDK9499978.1"/>
    </source>
</evidence>
<dbReference type="Gene3D" id="3.20.20.70">
    <property type="entry name" value="Aldolase class I"/>
    <property type="match status" value="2"/>
</dbReference>
<gene>
    <name evidence="1" type="ORF">QEZ40_005601</name>
</gene>
<name>A0ABT7H311_9ACTN</name>
<proteinExistence type="predicted"/>
<sequence>MLQVALNGSRDAADGAAVPLSPGDLARSALEAVAAGAGEVLVHPRTPCGRESLSPRVVGPLLEEMRGAGVRVPLTVPAAVAAEPDPAGRLERVRSWTVLPDRAAVPFAEPGARELAAALLERGVAVDAVVPLGGGAGPEPLARFLEWAAPEPARVRLVAELAEADPALVAGLRWLPPVPVVLYGREDAAWPVLRLAVRCGAGARIGVAQVLRLPDGRPARSNAELVAAALDLRDGAATGTATGTAGSR</sequence>
<comment type="caution">
    <text evidence="1">The sequence shown here is derived from an EMBL/GenBank/DDBJ whole genome shotgun (WGS) entry which is preliminary data.</text>
</comment>
<evidence type="ECO:0000313" key="2">
    <source>
        <dbReference type="Proteomes" id="UP001223390"/>
    </source>
</evidence>
<accession>A0ABT7H311</accession>
<reference evidence="1 2" key="1">
    <citation type="submission" date="2023-05" db="EMBL/GenBank/DDBJ databases">
        <title>Sequencing and Assembly of Streptomyces sp. NP73.</title>
        <authorList>
            <person name="Konwar A.N."/>
            <person name="Saikia K."/>
            <person name="Thakur D."/>
        </authorList>
    </citation>
    <scope>NUCLEOTIDE SEQUENCE [LARGE SCALE GENOMIC DNA]</scope>
    <source>
        <strain evidence="1 2">NP73</strain>
    </source>
</reference>
<dbReference type="InterPro" id="IPR008567">
    <property type="entry name" value="BKACE"/>
</dbReference>
<protein>
    <submittedName>
        <fullName evidence="1">3-keto-5-aminohexanoate cleavage protein</fullName>
    </submittedName>
</protein>
<dbReference type="PANTHER" id="PTHR37418">
    <property type="entry name" value="3-KETO-5-AMINOHEXANOATE CLEAVAGE ENZYME-RELATED"/>
    <property type="match status" value="1"/>
</dbReference>
<dbReference type="Proteomes" id="UP001223390">
    <property type="component" value="Unassembled WGS sequence"/>
</dbReference>
<dbReference type="EMBL" id="JASITI010000052">
    <property type="protein sequence ID" value="MDK9499978.1"/>
    <property type="molecule type" value="Genomic_DNA"/>
</dbReference>
<organism evidence="1 2">
    <name type="scientific">Streptomyces katrae</name>
    <dbReference type="NCBI Taxonomy" id="68223"/>
    <lineage>
        <taxon>Bacteria</taxon>
        <taxon>Bacillati</taxon>
        <taxon>Actinomycetota</taxon>
        <taxon>Actinomycetes</taxon>
        <taxon>Kitasatosporales</taxon>
        <taxon>Streptomycetaceae</taxon>
        <taxon>Streptomyces</taxon>
    </lineage>
</organism>
<dbReference type="InterPro" id="IPR013785">
    <property type="entry name" value="Aldolase_TIM"/>
</dbReference>
<dbReference type="Pfam" id="PF05853">
    <property type="entry name" value="BKACE"/>
    <property type="match status" value="2"/>
</dbReference>
<dbReference type="PANTHER" id="PTHR37418:SF1">
    <property type="entry name" value="3-KETO-5-AMINOHEXANOATE CLEAVAGE PROTEIN"/>
    <property type="match status" value="1"/>
</dbReference>